<proteinExistence type="inferred from homology"/>
<dbReference type="Proteomes" id="UP001141981">
    <property type="component" value="Unassembled WGS sequence"/>
</dbReference>
<feature type="domain" description="Core-binding (CB)" evidence="7">
    <location>
        <begin position="59"/>
        <end position="140"/>
    </location>
</feature>
<evidence type="ECO:0000259" key="6">
    <source>
        <dbReference type="PROSITE" id="PS51898"/>
    </source>
</evidence>
<name>A0A9X4AB23_LACAM</name>
<evidence type="ECO:0000256" key="1">
    <source>
        <dbReference type="ARBA" id="ARBA00008857"/>
    </source>
</evidence>
<evidence type="ECO:0000313" key="8">
    <source>
        <dbReference type="EMBL" id="MDB6258041.1"/>
    </source>
</evidence>
<dbReference type="InterPro" id="IPR010998">
    <property type="entry name" value="Integrase_recombinase_N"/>
</dbReference>
<dbReference type="Pfam" id="PF00589">
    <property type="entry name" value="Phage_integrase"/>
    <property type="match status" value="1"/>
</dbReference>
<dbReference type="InterPro" id="IPR050090">
    <property type="entry name" value="Tyrosine_recombinase_XerCD"/>
</dbReference>
<gene>
    <name evidence="8" type="ORF">ODU72_05020</name>
</gene>
<keyword evidence="3 5" id="KW-0238">DNA-binding</keyword>
<keyword evidence="4" id="KW-0233">DNA recombination</keyword>
<dbReference type="InterPro" id="IPR028259">
    <property type="entry name" value="AP2-like_int_N"/>
</dbReference>
<dbReference type="PROSITE" id="PS51898">
    <property type="entry name" value="TYR_RECOMBINASE"/>
    <property type="match status" value="1"/>
</dbReference>
<dbReference type="AlphaFoldDB" id="A0A9X4AB23"/>
<dbReference type="GO" id="GO:0006310">
    <property type="term" value="P:DNA recombination"/>
    <property type="evidence" value="ECO:0007669"/>
    <property type="project" value="UniProtKB-KW"/>
</dbReference>
<dbReference type="GO" id="GO:0015074">
    <property type="term" value="P:DNA integration"/>
    <property type="evidence" value="ECO:0007669"/>
    <property type="project" value="UniProtKB-KW"/>
</dbReference>
<dbReference type="Gene3D" id="1.10.150.130">
    <property type="match status" value="1"/>
</dbReference>
<evidence type="ECO:0000256" key="2">
    <source>
        <dbReference type="ARBA" id="ARBA00022908"/>
    </source>
</evidence>
<dbReference type="CDD" id="cd01189">
    <property type="entry name" value="INT_ICEBs1_C_like"/>
    <property type="match status" value="1"/>
</dbReference>
<reference evidence="8" key="2">
    <citation type="submission" date="2022-10" db="EMBL/GenBank/DDBJ databases">
        <authorList>
            <person name="Kostovova I."/>
            <person name="Moravkova M."/>
            <person name="Pechar R."/>
        </authorList>
    </citation>
    <scope>NUCLEOTIDE SEQUENCE</scope>
    <source>
        <strain evidence="8">M490A</strain>
    </source>
</reference>
<dbReference type="Pfam" id="PF14657">
    <property type="entry name" value="Arm-DNA-bind_4"/>
    <property type="match status" value="1"/>
</dbReference>
<protein>
    <submittedName>
        <fullName evidence="8">Tyrosine-type recombinase/integrase</fullName>
    </submittedName>
</protein>
<dbReference type="SUPFAM" id="SSF56349">
    <property type="entry name" value="DNA breaking-rejoining enzymes"/>
    <property type="match status" value="1"/>
</dbReference>
<feature type="domain" description="Tyr recombinase" evidence="6">
    <location>
        <begin position="163"/>
        <end position="362"/>
    </location>
</feature>
<reference evidence="8" key="1">
    <citation type="journal article" date="2022" name="Microorganisms">
        <title>Antibiotic Susceptibility, Resistance Gene Determinants and Corresponding Genomic Regions in Lactobacillus amylovorus Isolates Derived from Wild Boars and Domestic Pigs.</title>
        <authorList>
            <person name="Moravkova M."/>
            <person name="Kostovova I."/>
            <person name="Kavanova K."/>
            <person name="Pechar R."/>
            <person name="Stanek S."/>
            <person name="Brychta A."/>
            <person name="Zeman M."/>
            <person name="Kubasova T."/>
        </authorList>
    </citation>
    <scope>NUCLEOTIDE SEQUENCE</scope>
    <source>
        <strain evidence="8">M490A</strain>
    </source>
</reference>
<dbReference type="InterPro" id="IPR004107">
    <property type="entry name" value="Integrase_SAM-like_N"/>
</dbReference>
<dbReference type="PANTHER" id="PTHR30349">
    <property type="entry name" value="PHAGE INTEGRASE-RELATED"/>
    <property type="match status" value="1"/>
</dbReference>
<dbReference type="InterPro" id="IPR044068">
    <property type="entry name" value="CB"/>
</dbReference>
<comment type="caution">
    <text evidence="8">The sequence shown here is derived from an EMBL/GenBank/DDBJ whole genome shotgun (WGS) entry which is preliminary data.</text>
</comment>
<dbReference type="Pfam" id="PF14659">
    <property type="entry name" value="Phage_int_SAM_3"/>
    <property type="match status" value="1"/>
</dbReference>
<dbReference type="EMBL" id="JAOTGY010000007">
    <property type="protein sequence ID" value="MDB6258041.1"/>
    <property type="molecule type" value="Genomic_DNA"/>
</dbReference>
<dbReference type="PROSITE" id="PS51900">
    <property type="entry name" value="CB"/>
    <property type="match status" value="1"/>
</dbReference>
<dbReference type="GO" id="GO:0003677">
    <property type="term" value="F:DNA binding"/>
    <property type="evidence" value="ECO:0007669"/>
    <property type="project" value="UniProtKB-UniRule"/>
</dbReference>
<dbReference type="RefSeq" id="WP_271880802.1">
    <property type="nucleotide sequence ID" value="NZ_JAOTGY010000007.1"/>
</dbReference>
<dbReference type="PANTHER" id="PTHR30349:SF64">
    <property type="entry name" value="PROPHAGE INTEGRASE INTD-RELATED"/>
    <property type="match status" value="1"/>
</dbReference>
<comment type="similarity">
    <text evidence="1">Belongs to the 'phage' integrase family.</text>
</comment>
<organism evidence="8 9">
    <name type="scientific">Lactobacillus amylovorus</name>
    <dbReference type="NCBI Taxonomy" id="1604"/>
    <lineage>
        <taxon>Bacteria</taxon>
        <taxon>Bacillati</taxon>
        <taxon>Bacillota</taxon>
        <taxon>Bacilli</taxon>
        <taxon>Lactobacillales</taxon>
        <taxon>Lactobacillaceae</taxon>
        <taxon>Lactobacillus</taxon>
    </lineage>
</organism>
<evidence type="ECO:0000259" key="7">
    <source>
        <dbReference type="PROSITE" id="PS51900"/>
    </source>
</evidence>
<dbReference type="Gene3D" id="1.10.443.10">
    <property type="entry name" value="Intergrase catalytic core"/>
    <property type="match status" value="1"/>
</dbReference>
<accession>A0A9X4AB23</accession>
<dbReference type="InterPro" id="IPR002104">
    <property type="entry name" value="Integrase_catalytic"/>
</dbReference>
<evidence type="ECO:0000256" key="4">
    <source>
        <dbReference type="ARBA" id="ARBA00023172"/>
    </source>
</evidence>
<dbReference type="InterPro" id="IPR011010">
    <property type="entry name" value="DNA_brk_join_enz"/>
</dbReference>
<sequence length="370" mass="43645">MAYIYKRGKTWRAKVSWYDLTGKRRFKTKQGFATKSQARKWANEMEVAKDENKISDQDPVFAEYFKDWYTTYKIPGTSNNTKNRYKHIYELLQKYFGKTKISKITRHNYQDFLNKYGEDHSKNTVYKTNGSIRSCIADAVSDGLIRKNFAQRIKLTWNKERTRKIDYLNFKQVQELKKSLLNGIKPSYISRYMLLTIIYTGMRPGEIRVLTWKDIDFKNQTIHITKSWDYDQQKLINYDSDDINKETKNHSSTRIIKVDQKLLDILSDLKENNHERLFIGKDGTIPTSSAVNKVLRKHLKKLGIVKPGFHFHSLRHTHVAMLLFQHVDLYSISKRLGHSNMSITASTYAYMLDELKQQSDQQIVNILDKI</sequence>
<evidence type="ECO:0000256" key="5">
    <source>
        <dbReference type="PROSITE-ProRule" id="PRU01248"/>
    </source>
</evidence>
<dbReference type="InterPro" id="IPR013762">
    <property type="entry name" value="Integrase-like_cat_sf"/>
</dbReference>
<keyword evidence="2" id="KW-0229">DNA integration</keyword>
<evidence type="ECO:0000313" key="9">
    <source>
        <dbReference type="Proteomes" id="UP001141981"/>
    </source>
</evidence>
<evidence type="ECO:0000256" key="3">
    <source>
        <dbReference type="ARBA" id="ARBA00023125"/>
    </source>
</evidence>